<feature type="domain" description="Porin" evidence="12">
    <location>
        <begin position="8"/>
        <end position="346"/>
    </location>
</feature>
<dbReference type="PANTHER" id="PTHR34501:SF9">
    <property type="entry name" value="MAJOR OUTER MEMBRANE PROTEIN P.IA"/>
    <property type="match status" value="1"/>
</dbReference>
<dbReference type="GO" id="GO:0034220">
    <property type="term" value="P:monoatomic ion transmembrane transport"/>
    <property type="evidence" value="ECO:0007669"/>
    <property type="project" value="InterPro"/>
</dbReference>
<name>A0A6J5EYS9_9BURK</name>
<evidence type="ECO:0000256" key="3">
    <source>
        <dbReference type="ARBA" id="ARBA00022448"/>
    </source>
</evidence>
<evidence type="ECO:0000256" key="1">
    <source>
        <dbReference type="ARBA" id="ARBA00004571"/>
    </source>
</evidence>
<keyword evidence="3" id="KW-0813">Transport</keyword>
<keyword evidence="7" id="KW-0406">Ion transport</keyword>
<dbReference type="Pfam" id="PF13609">
    <property type="entry name" value="Porin_4"/>
    <property type="match status" value="1"/>
</dbReference>
<accession>A0A6J5EYS9</accession>
<keyword evidence="9" id="KW-0472">Membrane</keyword>
<evidence type="ECO:0000256" key="7">
    <source>
        <dbReference type="ARBA" id="ARBA00023065"/>
    </source>
</evidence>
<proteinExistence type="predicted"/>
<feature type="chain" id="PRO_5027118761" evidence="11">
    <location>
        <begin position="21"/>
        <end position="379"/>
    </location>
</feature>
<reference evidence="13 14" key="1">
    <citation type="submission" date="2020-04" db="EMBL/GenBank/DDBJ databases">
        <authorList>
            <person name="De Canck E."/>
        </authorList>
    </citation>
    <scope>NUCLEOTIDE SEQUENCE [LARGE SCALE GENOMIC DNA]</scope>
    <source>
        <strain evidence="13 14">LMG 29542</strain>
    </source>
</reference>
<comment type="subcellular location">
    <subcellularLocation>
        <location evidence="1">Cell outer membrane</location>
        <topology evidence="1">Multi-pass membrane protein</topology>
    </subcellularLocation>
</comment>
<evidence type="ECO:0000259" key="12">
    <source>
        <dbReference type="Pfam" id="PF13609"/>
    </source>
</evidence>
<evidence type="ECO:0000256" key="11">
    <source>
        <dbReference type="SAM" id="SignalP"/>
    </source>
</evidence>
<sequence>MKKRIVVACSALCAAPIAHAQSSVTLYGILDAGLQYTNNAGSGSLLRQTSGNINGSRFGLRGSEDLGSGLHAIFVLEGGFNINNGKSGQDGRLFGRQAYVGLSSDHYGAVSFGRQYDAFTDTLIPLSATALAFGDTAFAHPFDNDDMIHSFRLSNTAKYVSPVYHGLKFEAQYAFSNSTDFALNRAYSAGLGYSGGPLSAGVAYYQINGSKNTTINSAGALDVNESQANNTAGFVLGADVQRIVGAGVNYDFGKAKVGFVYTHTQFEGSTSFGSNNGSVRFDNYEVNAKYFVLPQLSLGVEYVFTDGHVTNTSTFGSSPKWNQLGLQTVYSLSKRTDVYLESVYQHVSGHNYTAFVYNSGGASSTGNQIVGIAGMRVHF</sequence>
<dbReference type="GO" id="GO:0015288">
    <property type="term" value="F:porin activity"/>
    <property type="evidence" value="ECO:0007669"/>
    <property type="project" value="UniProtKB-KW"/>
</dbReference>
<dbReference type="SUPFAM" id="SSF56935">
    <property type="entry name" value="Porins"/>
    <property type="match status" value="1"/>
</dbReference>
<feature type="signal peptide" evidence="11">
    <location>
        <begin position="1"/>
        <end position="20"/>
    </location>
</feature>
<evidence type="ECO:0000256" key="4">
    <source>
        <dbReference type="ARBA" id="ARBA00022452"/>
    </source>
</evidence>
<dbReference type="InterPro" id="IPR050298">
    <property type="entry name" value="Gram-neg_bact_OMP"/>
</dbReference>
<dbReference type="GO" id="GO:0046930">
    <property type="term" value="C:pore complex"/>
    <property type="evidence" value="ECO:0007669"/>
    <property type="project" value="UniProtKB-KW"/>
</dbReference>
<dbReference type="GO" id="GO:0009279">
    <property type="term" value="C:cell outer membrane"/>
    <property type="evidence" value="ECO:0007669"/>
    <property type="project" value="UniProtKB-SubCell"/>
</dbReference>
<dbReference type="CDD" id="cd00342">
    <property type="entry name" value="gram_neg_porins"/>
    <property type="match status" value="1"/>
</dbReference>
<keyword evidence="8" id="KW-0626">Porin</keyword>
<dbReference type="InterPro" id="IPR023614">
    <property type="entry name" value="Porin_dom_sf"/>
</dbReference>
<dbReference type="PRINTS" id="PR00184">
    <property type="entry name" value="NEISSPPORIN"/>
</dbReference>
<evidence type="ECO:0000256" key="2">
    <source>
        <dbReference type="ARBA" id="ARBA00011233"/>
    </source>
</evidence>
<evidence type="ECO:0000256" key="10">
    <source>
        <dbReference type="ARBA" id="ARBA00023237"/>
    </source>
</evidence>
<dbReference type="InterPro" id="IPR033900">
    <property type="entry name" value="Gram_neg_porin_domain"/>
</dbReference>
<comment type="subunit">
    <text evidence="2">Homotrimer.</text>
</comment>
<evidence type="ECO:0000256" key="9">
    <source>
        <dbReference type="ARBA" id="ARBA00023136"/>
    </source>
</evidence>
<keyword evidence="4" id="KW-1134">Transmembrane beta strand</keyword>
<dbReference type="InterPro" id="IPR001702">
    <property type="entry name" value="Porin_Gram-ve"/>
</dbReference>
<gene>
    <name evidence="13" type="ORF">LMG29542_06283</name>
</gene>
<evidence type="ECO:0000256" key="6">
    <source>
        <dbReference type="ARBA" id="ARBA00022729"/>
    </source>
</evidence>
<keyword evidence="5" id="KW-0812">Transmembrane</keyword>
<dbReference type="EMBL" id="CADIKH010000044">
    <property type="protein sequence ID" value="CAB3770165.1"/>
    <property type="molecule type" value="Genomic_DNA"/>
</dbReference>
<dbReference type="Gene3D" id="2.40.160.10">
    <property type="entry name" value="Porin"/>
    <property type="match status" value="1"/>
</dbReference>
<keyword evidence="14" id="KW-1185">Reference proteome</keyword>
<organism evidence="13 14">
    <name type="scientific">Paraburkholderia humisilvae</name>
    <dbReference type="NCBI Taxonomy" id="627669"/>
    <lineage>
        <taxon>Bacteria</taxon>
        <taxon>Pseudomonadati</taxon>
        <taxon>Pseudomonadota</taxon>
        <taxon>Betaproteobacteria</taxon>
        <taxon>Burkholderiales</taxon>
        <taxon>Burkholderiaceae</taxon>
        <taxon>Paraburkholderia</taxon>
    </lineage>
</organism>
<evidence type="ECO:0000313" key="13">
    <source>
        <dbReference type="EMBL" id="CAB3770165.1"/>
    </source>
</evidence>
<dbReference type="AlphaFoldDB" id="A0A6J5EYS9"/>
<dbReference type="RefSeq" id="WP_175231468.1">
    <property type="nucleotide sequence ID" value="NZ_CADIKH010000044.1"/>
</dbReference>
<dbReference type="PANTHER" id="PTHR34501">
    <property type="entry name" value="PROTEIN YDDL-RELATED"/>
    <property type="match status" value="1"/>
</dbReference>
<evidence type="ECO:0000256" key="8">
    <source>
        <dbReference type="ARBA" id="ARBA00023114"/>
    </source>
</evidence>
<keyword evidence="10" id="KW-0998">Cell outer membrane</keyword>
<dbReference type="InterPro" id="IPR002299">
    <property type="entry name" value="Porin_Neis"/>
</dbReference>
<protein>
    <submittedName>
        <fullName evidence="13">Outer membrane porin protein</fullName>
    </submittedName>
</protein>
<evidence type="ECO:0000256" key="5">
    <source>
        <dbReference type="ARBA" id="ARBA00022692"/>
    </source>
</evidence>
<dbReference type="Proteomes" id="UP000494363">
    <property type="component" value="Unassembled WGS sequence"/>
</dbReference>
<dbReference type="PRINTS" id="PR00182">
    <property type="entry name" value="ECOLNEIPORIN"/>
</dbReference>
<keyword evidence="6 11" id="KW-0732">Signal</keyword>
<evidence type="ECO:0000313" key="14">
    <source>
        <dbReference type="Proteomes" id="UP000494363"/>
    </source>
</evidence>